<evidence type="ECO:0000313" key="2">
    <source>
        <dbReference type="Proteomes" id="UP001326110"/>
    </source>
</evidence>
<keyword evidence="2" id="KW-1185">Reference proteome</keyword>
<gene>
    <name evidence="1" type="ORF">SR858_11550</name>
</gene>
<proteinExistence type="predicted"/>
<name>A0ABZ0Y5D8_9BURK</name>
<organism evidence="1 2">
    <name type="scientific">Duganella zoogloeoides</name>
    <dbReference type="NCBI Taxonomy" id="75659"/>
    <lineage>
        <taxon>Bacteria</taxon>
        <taxon>Pseudomonadati</taxon>
        <taxon>Pseudomonadota</taxon>
        <taxon>Betaproteobacteria</taxon>
        <taxon>Burkholderiales</taxon>
        <taxon>Oxalobacteraceae</taxon>
        <taxon>Telluria group</taxon>
        <taxon>Duganella</taxon>
    </lineage>
</organism>
<dbReference type="RefSeq" id="WP_154819804.1">
    <property type="nucleotide sequence ID" value="NZ_CP140152.1"/>
</dbReference>
<dbReference type="Proteomes" id="UP001326110">
    <property type="component" value="Chromosome"/>
</dbReference>
<evidence type="ECO:0000313" key="1">
    <source>
        <dbReference type="EMBL" id="WQH06933.1"/>
    </source>
</evidence>
<dbReference type="EMBL" id="CP140152">
    <property type="protein sequence ID" value="WQH06933.1"/>
    <property type="molecule type" value="Genomic_DNA"/>
</dbReference>
<reference evidence="1 2" key="1">
    <citation type="submission" date="2023-11" db="EMBL/GenBank/DDBJ databases">
        <title>MicrobeMod: A computational toolkit for identifying prokaryotic methylation and restriction-modification with nanopore sequencing.</title>
        <authorList>
            <person name="Crits-Christoph A."/>
            <person name="Kang S.C."/>
            <person name="Lee H."/>
            <person name="Ostrov N."/>
        </authorList>
    </citation>
    <scope>NUCLEOTIDE SEQUENCE [LARGE SCALE GENOMIC DNA]</scope>
    <source>
        <strain evidence="1 2">ATCC 25935</strain>
    </source>
</reference>
<sequence>MLIDLMHYWSPLFLMSLCERGFHPSLAIKTVSRMDSAATAMNGQQRDRLHGYLFFRLRGGFGAPARLIVVSPPPDPGISARLVRVIFFLERRIMTIETMETGGGAVPAMLHSAPRGRPPAASAMPYLLTMLALERCGHQSADAQRHARAHAERCCHLCHLPYASANLACPCPHWLLMPWPDVAGFGAVFALSGLGGVLHYLLEYARADSTGGQPRGVVAVGQGAGRQRVLIKLRGRRWLFELRADGQLSLELQSRSQRRPHLVVMATADDVVVMDAVVAAVGNA</sequence>
<accession>A0ABZ0Y5D8</accession>
<protein>
    <submittedName>
        <fullName evidence="1">Uncharacterized protein</fullName>
    </submittedName>
</protein>
<dbReference type="GeneID" id="43162744"/>